<evidence type="ECO:0000313" key="2">
    <source>
        <dbReference type="Proteomes" id="UP001234178"/>
    </source>
</evidence>
<evidence type="ECO:0000313" key="1">
    <source>
        <dbReference type="EMBL" id="KAK4024136.1"/>
    </source>
</evidence>
<proteinExistence type="predicted"/>
<accession>A0ABR0AGA4</accession>
<keyword evidence="2" id="KW-1185">Reference proteome</keyword>
<dbReference type="EMBL" id="JAOYFB010000037">
    <property type="protein sequence ID" value="KAK4024136.1"/>
    <property type="molecule type" value="Genomic_DNA"/>
</dbReference>
<dbReference type="Proteomes" id="UP001234178">
    <property type="component" value="Unassembled WGS sequence"/>
</dbReference>
<sequence length="73" mass="8214">MPHSHYIAPLGCCGAPFTSKYCRNFGSVLGFMRIFKTRVKEMGARNSAMFVVGLPSSDKLWDDVPNMRINDKD</sequence>
<reference evidence="1 2" key="1">
    <citation type="journal article" date="2023" name="Nucleic Acids Res.">
        <title>The hologenome of Daphnia magna reveals possible DNA methylation and microbiome-mediated evolution of the host genome.</title>
        <authorList>
            <person name="Chaturvedi A."/>
            <person name="Li X."/>
            <person name="Dhandapani V."/>
            <person name="Marshall H."/>
            <person name="Kissane S."/>
            <person name="Cuenca-Cambronero M."/>
            <person name="Asole G."/>
            <person name="Calvet F."/>
            <person name="Ruiz-Romero M."/>
            <person name="Marangio P."/>
            <person name="Guigo R."/>
            <person name="Rago D."/>
            <person name="Mirbahai L."/>
            <person name="Eastwood N."/>
            <person name="Colbourne J.K."/>
            <person name="Zhou J."/>
            <person name="Mallon E."/>
            <person name="Orsini L."/>
        </authorList>
    </citation>
    <scope>NUCLEOTIDE SEQUENCE [LARGE SCALE GENOMIC DNA]</scope>
    <source>
        <strain evidence="1">LRV0_1</strain>
    </source>
</reference>
<protein>
    <submittedName>
        <fullName evidence="1">Uncharacterized protein</fullName>
    </submittedName>
</protein>
<comment type="caution">
    <text evidence="1">The sequence shown here is derived from an EMBL/GenBank/DDBJ whole genome shotgun (WGS) entry which is preliminary data.</text>
</comment>
<gene>
    <name evidence="1" type="ORF">OUZ56_009524</name>
</gene>
<name>A0ABR0AGA4_9CRUS</name>
<organism evidence="1 2">
    <name type="scientific">Daphnia magna</name>
    <dbReference type="NCBI Taxonomy" id="35525"/>
    <lineage>
        <taxon>Eukaryota</taxon>
        <taxon>Metazoa</taxon>
        <taxon>Ecdysozoa</taxon>
        <taxon>Arthropoda</taxon>
        <taxon>Crustacea</taxon>
        <taxon>Branchiopoda</taxon>
        <taxon>Diplostraca</taxon>
        <taxon>Cladocera</taxon>
        <taxon>Anomopoda</taxon>
        <taxon>Daphniidae</taxon>
        <taxon>Daphnia</taxon>
    </lineage>
</organism>